<evidence type="ECO:0000259" key="2">
    <source>
        <dbReference type="Pfam" id="PF17990"/>
    </source>
</evidence>
<evidence type="ECO:0000256" key="1">
    <source>
        <dbReference type="SAM" id="MobiDB-lite"/>
    </source>
</evidence>
<name>A0ABQ1YMP5_9BACT</name>
<reference evidence="5" key="1">
    <citation type="journal article" date="2019" name="Int. J. Syst. Evol. Microbiol.">
        <title>The Global Catalogue of Microorganisms (GCM) 10K type strain sequencing project: providing services to taxonomists for standard genome sequencing and annotation.</title>
        <authorList>
            <consortium name="The Broad Institute Genomics Platform"/>
            <consortium name="The Broad Institute Genome Sequencing Center for Infectious Disease"/>
            <person name="Wu L."/>
            <person name="Ma J."/>
        </authorList>
    </citation>
    <scope>NUCLEOTIDE SEQUENCE [LARGE SCALE GENOMIC DNA]</scope>
    <source>
        <strain evidence="5">CGMCC 1.15288</strain>
    </source>
</reference>
<evidence type="ECO:0008006" key="6">
    <source>
        <dbReference type="Google" id="ProtNLM"/>
    </source>
</evidence>
<dbReference type="Proteomes" id="UP000600214">
    <property type="component" value="Unassembled WGS sequence"/>
</dbReference>
<feature type="compositionally biased region" description="Basic residues" evidence="1">
    <location>
        <begin position="626"/>
        <end position="639"/>
    </location>
</feature>
<comment type="caution">
    <text evidence="4">The sequence shown here is derived from an EMBL/GenBank/DDBJ whole genome shotgun (WGS) entry which is preliminary data.</text>
</comment>
<dbReference type="InterPro" id="IPR041168">
    <property type="entry name" value="LodA_N"/>
</dbReference>
<dbReference type="EMBL" id="BMIA01000001">
    <property type="protein sequence ID" value="GGH31893.1"/>
    <property type="molecule type" value="Genomic_DNA"/>
</dbReference>
<dbReference type="InterPro" id="IPR033798">
    <property type="entry name" value="LodA-like"/>
</dbReference>
<dbReference type="Pfam" id="PF18417">
    <property type="entry name" value="LodA_C"/>
    <property type="match status" value="1"/>
</dbReference>
<sequence length="639" mass="71317">MPSTIKSVAIYPPLGIARVGNSDEFFLASEIPGQPPVPESGYKDALGRVKKQAVLFRIYGIGENGEVIRELTASDNVSISWRVHVANRKAGWYQFMNALDIPGYGIPAAFRNAGVKGDDRSQLIIDPGPRAINGQNVSGPAYQFDGGKFYDTEVPLGEVRTDHAGRLIVLGGEGKSASHNSLPAITFANNDGWHDDVSDGTVRATVVLDGQTFEAAPAMVAVTPPNFGQGLFAVVTMYDVVYDLYVRSGWLEKPEAIVFYEHIYPILKRTVDTQWVNHGFYMLFGQNSPSDFTEKDILAKLSDPSESSRADRERVFNWYRKPNGDQYEPEKIPPFYGDTFGDYEALPSVDLPLTATQYECMERWANGDFTTGSLQAPPLFDHLNPEEQVAALNKAPLEECLGGPFHPGIEITWPFRNLIFWQEKKPFRIKILPEGVSPKDDYGPLLSPAIALQPGGPLDGSGPGSLTRWLGVPWQTDEASCLSGYVASLYLALPSFWAARVPNQVLSSDSFTRLSDSGMNDAQRLKHLDYRQDWLRDLGTQYQSKINNMVARWHELGIIVQHPLPKTGETKWLPEQLWVESDRAQFTESDPTYQQVLEAEHATPQILREATVLLKTVAGDEESPARPRRERRAFRRDER</sequence>
<protein>
    <recommendedName>
        <fullName evidence="6">L-lysine 6-oxidase</fullName>
    </recommendedName>
</protein>
<evidence type="ECO:0000313" key="4">
    <source>
        <dbReference type="EMBL" id="GGH31893.1"/>
    </source>
</evidence>
<feature type="region of interest" description="Disordered" evidence="1">
    <location>
        <begin position="618"/>
        <end position="639"/>
    </location>
</feature>
<feature type="domain" description="L-Lysine epsilon oxidase N-terminal" evidence="2">
    <location>
        <begin position="11"/>
        <end position="222"/>
    </location>
</feature>
<dbReference type="RefSeq" id="WP_188931440.1">
    <property type="nucleotide sequence ID" value="NZ_BMIA01000001.1"/>
</dbReference>
<accession>A0ABQ1YMP5</accession>
<evidence type="ECO:0000313" key="5">
    <source>
        <dbReference type="Proteomes" id="UP000600214"/>
    </source>
</evidence>
<feature type="domain" description="L-lysine epsilon oxidase C-terminal" evidence="3">
    <location>
        <begin position="339"/>
        <end position="487"/>
    </location>
</feature>
<keyword evidence="5" id="KW-1185">Reference proteome</keyword>
<dbReference type="InterPro" id="IPR041173">
    <property type="entry name" value="LodA_C"/>
</dbReference>
<gene>
    <name evidence="4" type="ORF">GCM10007423_21060</name>
</gene>
<organism evidence="4 5">
    <name type="scientific">Dyadobacter endophyticus</name>
    <dbReference type="NCBI Taxonomy" id="1749036"/>
    <lineage>
        <taxon>Bacteria</taxon>
        <taxon>Pseudomonadati</taxon>
        <taxon>Bacteroidota</taxon>
        <taxon>Cytophagia</taxon>
        <taxon>Cytophagales</taxon>
        <taxon>Spirosomataceae</taxon>
        <taxon>Dyadobacter</taxon>
    </lineage>
</organism>
<dbReference type="Pfam" id="PF17990">
    <property type="entry name" value="LodA_N"/>
    <property type="match status" value="1"/>
</dbReference>
<dbReference type="CDD" id="cd14731">
    <property type="entry name" value="LodA_like_1"/>
    <property type="match status" value="1"/>
</dbReference>
<evidence type="ECO:0000259" key="3">
    <source>
        <dbReference type="Pfam" id="PF18417"/>
    </source>
</evidence>
<proteinExistence type="predicted"/>